<evidence type="ECO:0000313" key="10">
    <source>
        <dbReference type="Proteomes" id="UP000597038"/>
    </source>
</evidence>
<proteinExistence type="predicted"/>
<dbReference type="SUPFAM" id="SSF46689">
    <property type="entry name" value="Homeodomain-like"/>
    <property type="match status" value="2"/>
</dbReference>
<dbReference type="InterPro" id="IPR010499">
    <property type="entry name" value="AraC_E-bd"/>
</dbReference>
<reference evidence="8 9" key="1">
    <citation type="journal article" date="2018" name="Vet. Microbiol.">
        <title>Characterisation of Staphylococcus felis isolated from cats using whole genome sequencing.</title>
        <authorList>
            <person name="Worthing K."/>
            <person name="Pang S."/>
            <person name="Trott D.J."/>
            <person name="Abraham S."/>
            <person name="Coombs G.W."/>
            <person name="Jordan D."/>
            <person name="McIntyre L."/>
            <person name="Davies M.R."/>
            <person name="Norris J."/>
        </authorList>
    </citation>
    <scope>NUCLEOTIDE SEQUENCE [LARGE SCALE GENOMIC DNA]</scope>
    <source>
        <strain evidence="7 8">F25</strain>
        <strain evidence="6 9">F9</strain>
    </source>
</reference>
<evidence type="ECO:0000259" key="4">
    <source>
        <dbReference type="PROSITE" id="PS01124"/>
    </source>
</evidence>
<dbReference type="EMBL" id="QKXQ01000350">
    <property type="protein sequence ID" value="REH94543.1"/>
    <property type="molecule type" value="Genomic_DNA"/>
</dbReference>
<dbReference type="SMART" id="SM00871">
    <property type="entry name" value="AraC_E_bind"/>
    <property type="match status" value="1"/>
</dbReference>
<dbReference type="EMBL" id="JAEDAQ010000010">
    <property type="protein sequence ID" value="MBH9581116.1"/>
    <property type="molecule type" value="Genomic_DNA"/>
</dbReference>
<evidence type="ECO:0000313" key="7">
    <source>
        <dbReference type="EMBL" id="REI22337.1"/>
    </source>
</evidence>
<dbReference type="PROSITE" id="PS01124">
    <property type="entry name" value="HTH_ARAC_FAMILY_2"/>
    <property type="match status" value="1"/>
</dbReference>
<dbReference type="InterPro" id="IPR029441">
    <property type="entry name" value="Cass2"/>
</dbReference>
<dbReference type="Gene3D" id="3.20.80.10">
    <property type="entry name" value="Regulatory factor, effector binding domain"/>
    <property type="match status" value="1"/>
</dbReference>
<dbReference type="InterPro" id="IPR009057">
    <property type="entry name" value="Homeodomain-like_sf"/>
</dbReference>
<gene>
    <name evidence="7" type="ORF">DOS76_05580</name>
    <name evidence="6" type="ORF">DOS83_07440</name>
    <name evidence="5" type="ORF">I9026_06970</name>
</gene>
<evidence type="ECO:0000256" key="1">
    <source>
        <dbReference type="ARBA" id="ARBA00023015"/>
    </source>
</evidence>
<dbReference type="SUPFAM" id="SSF55136">
    <property type="entry name" value="Probable bacterial effector-binding domain"/>
    <property type="match status" value="1"/>
</dbReference>
<dbReference type="Proteomes" id="UP000256562">
    <property type="component" value="Unassembled WGS sequence"/>
</dbReference>
<dbReference type="PANTHER" id="PTHR47504:SF5">
    <property type="entry name" value="RIGHT ORIGIN-BINDING PROTEIN"/>
    <property type="match status" value="1"/>
</dbReference>
<evidence type="ECO:0000313" key="9">
    <source>
        <dbReference type="Proteomes" id="UP000256562"/>
    </source>
</evidence>
<evidence type="ECO:0000256" key="3">
    <source>
        <dbReference type="ARBA" id="ARBA00023163"/>
    </source>
</evidence>
<name>A0A3E0IJ22_9STAP</name>
<dbReference type="Gene3D" id="1.10.10.60">
    <property type="entry name" value="Homeodomain-like"/>
    <property type="match status" value="1"/>
</dbReference>
<protein>
    <submittedName>
        <fullName evidence="6">AraC family transcriptional regulator</fullName>
    </submittedName>
</protein>
<dbReference type="Proteomes" id="UP000256337">
    <property type="component" value="Unassembled WGS sequence"/>
</dbReference>
<evidence type="ECO:0000313" key="5">
    <source>
        <dbReference type="EMBL" id="MBH9581116.1"/>
    </source>
</evidence>
<evidence type="ECO:0000313" key="6">
    <source>
        <dbReference type="EMBL" id="REH94543.1"/>
    </source>
</evidence>
<evidence type="ECO:0000313" key="8">
    <source>
        <dbReference type="Proteomes" id="UP000256337"/>
    </source>
</evidence>
<evidence type="ECO:0000256" key="2">
    <source>
        <dbReference type="ARBA" id="ARBA00023125"/>
    </source>
</evidence>
<keyword evidence="1" id="KW-0805">Transcription regulation</keyword>
<dbReference type="GO" id="GO:0043565">
    <property type="term" value="F:sequence-specific DNA binding"/>
    <property type="evidence" value="ECO:0007669"/>
    <property type="project" value="InterPro"/>
</dbReference>
<dbReference type="RefSeq" id="WP_115855959.1">
    <property type="nucleotide sequence ID" value="NZ_CAJUZQ010000049.1"/>
</dbReference>
<keyword evidence="2" id="KW-0238">DNA-binding</keyword>
<organism evidence="6 9">
    <name type="scientific">Staphylococcus felis</name>
    <dbReference type="NCBI Taxonomy" id="46127"/>
    <lineage>
        <taxon>Bacteria</taxon>
        <taxon>Bacillati</taxon>
        <taxon>Bacillota</taxon>
        <taxon>Bacilli</taxon>
        <taxon>Bacillales</taxon>
        <taxon>Staphylococcaceae</taxon>
        <taxon>Staphylococcus</taxon>
    </lineage>
</organism>
<feature type="domain" description="HTH araC/xylS-type" evidence="4">
    <location>
        <begin position="8"/>
        <end position="106"/>
    </location>
</feature>
<dbReference type="InterPro" id="IPR050959">
    <property type="entry name" value="MarA-like"/>
</dbReference>
<keyword evidence="10" id="KW-1185">Reference proteome</keyword>
<comment type="caution">
    <text evidence="6">The sequence shown here is derived from an EMBL/GenBank/DDBJ whole genome shotgun (WGS) entry which is preliminary data.</text>
</comment>
<keyword evidence="3" id="KW-0804">Transcription</keyword>
<dbReference type="InterPro" id="IPR018060">
    <property type="entry name" value="HTH_AraC"/>
</dbReference>
<reference evidence="5 10" key="2">
    <citation type="submission" date="2020-12" db="EMBL/GenBank/DDBJ databases">
        <title>Genomic analysis of Staphylococcus felis from a cat with skin infection.</title>
        <authorList>
            <person name="Aslantas O."/>
            <person name="Keskin O."/>
            <person name="Buyukaltay K."/>
            <person name="Gullu Yucetepe A."/>
        </authorList>
    </citation>
    <scope>NUCLEOTIDE SEQUENCE [LARGE SCALE GENOMIC DNA]</scope>
    <source>
        <strain evidence="5 10">HARRANVET</strain>
    </source>
</reference>
<dbReference type="OrthoDB" id="9801123at2"/>
<dbReference type="InterPro" id="IPR011256">
    <property type="entry name" value="Reg_factor_effector_dom_sf"/>
</dbReference>
<sequence>MDVIKKVQQSIVYIEDHLLDTFDFQTLCDYVEISPYHLEQSFTMILGLTPKQYWHARRMTLAAYDLMHGNRRLIDLAKKYRYSNANEFAHDFSKHHDVSPIQAKTKQDQLKLQDRLYLKLTTTTSEPYMYRLENIGNIPLVGVSRFIPADELDNHFIIPDFLEDLKMNGLLEDMIQYNDRGPHALYAISCPLDHGLEVYIGVPSERYPSHLEERFLDERQYAVFNLQGEIDYATNEAWHYIETCLQMTLPFEHNSLYIEIYPFNISFDDPFTKIQLCVPVSIDTN</sequence>
<dbReference type="Pfam" id="PF14526">
    <property type="entry name" value="Cass2"/>
    <property type="match status" value="1"/>
</dbReference>
<accession>A0A3E0IJ22</accession>
<dbReference type="Pfam" id="PF12833">
    <property type="entry name" value="HTH_18"/>
    <property type="match status" value="1"/>
</dbReference>
<dbReference type="EMBL" id="QKYD01000089">
    <property type="protein sequence ID" value="REI22337.1"/>
    <property type="molecule type" value="Genomic_DNA"/>
</dbReference>
<dbReference type="AlphaFoldDB" id="A0A3E0IJ22"/>
<dbReference type="Proteomes" id="UP000597038">
    <property type="component" value="Unassembled WGS sequence"/>
</dbReference>
<dbReference type="SMART" id="SM00342">
    <property type="entry name" value="HTH_ARAC"/>
    <property type="match status" value="1"/>
</dbReference>
<dbReference type="PANTHER" id="PTHR47504">
    <property type="entry name" value="RIGHT ORIGIN-BINDING PROTEIN"/>
    <property type="match status" value="1"/>
</dbReference>
<dbReference type="GO" id="GO:0003700">
    <property type="term" value="F:DNA-binding transcription factor activity"/>
    <property type="evidence" value="ECO:0007669"/>
    <property type="project" value="InterPro"/>
</dbReference>